<evidence type="ECO:0000256" key="12">
    <source>
        <dbReference type="PROSITE-ProRule" id="PRU00043"/>
    </source>
</evidence>
<keyword evidence="11" id="KW-0325">Glycoprotein</keyword>
<proteinExistence type="predicted"/>
<evidence type="ECO:0000256" key="5">
    <source>
        <dbReference type="ARBA" id="ARBA00022737"/>
    </source>
</evidence>
<dbReference type="FunFam" id="2.60.40.60:FF:000134">
    <property type="entry name" value="protocadherin Fat 4"/>
    <property type="match status" value="1"/>
</dbReference>
<evidence type="ECO:0000256" key="11">
    <source>
        <dbReference type="ARBA" id="ARBA00023180"/>
    </source>
</evidence>
<dbReference type="CDD" id="cd11304">
    <property type="entry name" value="Cadherin_repeat"/>
    <property type="match status" value="12"/>
</dbReference>
<evidence type="ECO:0000256" key="7">
    <source>
        <dbReference type="ARBA" id="ARBA00022889"/>
    </source>
</evidence>
<keyword evidence="8" id="KW-1133">Transmembrane helix</keyword>
<sequence>MDTMEQCPFKEIRRRILTNTREANGGSKIMVILFSLLSVACLFDRSQAQLTSDYMFSVDEGRPPETLVGTIPVNVGSTYAFSAEQPLFNIDSTSGEIRTKSELDREQLKNYEFDTVVVEVREGLGNILIEVKITVNDINDNAPSFEETEVKINFPENAQVGTENYLSSVTDYDLGANGTIIEVAIVSGNTNSTFDLEIQNLGSALALSLKLMKELDREVNDLYQLRIIARDNGTPSLSSYLNLNMSVSDVNDNAPTFELSQYRISLSEITEIGTQVLQVTATDRDIGSNGEITYRLPRSNSHFDVDPVTGNITLISQLVYGTASYHSFRVEAQDNGYSRLQGRTDIYIEVIDYNDHAPDINVQFLGHASDIDNYVTVEEGVQVGRIIAILTVTDADQGDNGIVTLQLTGGNDLGHFQLSLVSEPTYKITVVGMVDRELVPEYNLTVYAEDQGTPQRSSMLTIRVGILDANDHSPIFMSSAYSASLAEDAPVGYYVTTVKATDMDTGVNAMIDYSISSGDSLGWFAIDALTGLVTTAMSLDRETTSVVTLTITATDQGPQPLSTTVELNVTIQDVNDVVPEFTNQSYQATVPENVRAGYEVATIVALDPDLGNGGIVEYSFADDSSQTQSMFAIDPRSGVITTLVAIDREEIPSVSLSVKARDLGNNSLFSVAVVDVEILDENDNVPIFYPTNYFAQVKENEDVGTVVETVSATDADIDNNGKVTYYMEGDKNGGGNFVVDINTGVITTTQVLDRESQSLYTIGVYALDGGGEISAQAAEIVVTVLDIRDNLPTFLQPTYDYDVTENVETDTDVGRVRATSEDEDVNITYRIFSGDPDRRFKIDADGYIRTAGMIDREVTASYSLQIYAFSGALRDETTVTITVNDENDNVPTFDVPSDSVDVVENWSVGRKIYQAQAHDMDVPPNGLIAYELTSNPGNFFNIEHGSGWVYINSDLQSATQEDFILQIRATDHGTPQLSSTLSLTVILRDVNNHGPVFEERFYAASISEYTLPPTRFKTVSAVDADTGSNGMVSYNITHGNQENKFGIFPDGQVYVRDFIDREEKSEYQLSITASDSGVPPITAVAQLTVTILDENDNRPFFLNASYDFYVVEEQITSIVGMVEAVDRDAGTNGEVSYSIISNSTDFQIDIRSGVISSQSIFDRERLDSDIFKFQVEASDRGDNALTDRVNVNVHISDINDNEPIFLHSDYQISISELAPENSNVITVSAMDNDIGDNSFITYSIVSGDLEE</sequence>
<evidence type="ECO:0000256" key="9">
    <source>
        <dbReference type="ARBA" id="ARBA00023136"/>
    </source>
</evidence>
<dbReference type="GO" id="GO:0005886">
    <property type="term" value="C:plasma membrane"/>
    <property type="evidence" value="ECO:0007669"/>
    <property type="project" value="InterPro"/>
</dbReference>
<dbReference type="SMART" id="SM00112">
    <property type="entry name" value="CA"/>
    <property type="match status" value="11"/>
</dbReference>
<accession>A0A2G8KVH3</accession>
<keyword evidence="4" id="KW-0732">Signal</keyword>
<name>A0A2G8KVH3_STIJA</name>
<dbReference type="SUPFAM" id="SSF49313">
    <property type="entry name" value="Cadherin-like"/>
    <property type="match status" value="12"/>
</dbReference>
<dbReference type="InterPro" id="IPR002126">
    <property type="entry name" value="Cadherin-like_dom"/>
</dbReference>
<keyword evidence="6 12" id="KW-0106">Calcium</keyword>
<dbReference type="GO" id="GO:0007156">
    <property type="term" value="P:homophilic cell adhesion via plasma membrane adhesion molecules"/>
    <property type="evidence" value="ECO:0007669"/>
    <property type="project" value="InterPro"/>
</dbReference>
<evidence type="ECO:0000256" key="3">
    <source>
        <dbReference type="ARBA" id="ARBA00022692"/>
    </source>
</evidence>
<evidence type="ECO:0000256" key="2">
    <source>
        <dbReference type="ARBA" id="ARBA00022536"/>
    </source>
</evidence>
<dbReference type="FunFam" id="2.60.40.60:FF:000104">
    <property type="entry name" value="cadherin-23 isoform X1"/>
    <property type="match status" value="2"/>
</dbReference>
<dbReference type="InterPro" id="IPR050174">
    <property type="entry name" value="Protocadherin/Cadherin-CA"/>
</dbReference>
<keyword evidence="3" id="KW-0812">Transmembrane</keyword>
<evidence type="ECO:0000256" key="1">
    <source>
        <dbReference type="ARBA" id="ARBA00004167"/>
    </source>
</evidence>
<evidence type="ECO:0000256" key="4">
    <source>
        <dbReference type="ARBA" id="ARBA00022729"/>
    </source>
</evidence>
<dbReference type="EMBL" id="MRZV01000349">
    <property type="protein sequence ID" value="PIK51962.1"/>
    <property type="molecule type" value="Genomic_DNA"/>
</dbReference>
<feature type="domain" description="Cadherin" evidence="13">
    <location>
        <begin position="582"/>
        <end position="688"/>
    </location>
</feature>
<evidence type="ECO:0000256" key="6">
    <source>
        <dbReference type="ARBA" id="ARBA00022837"/>
    </source>
</evidence>
<dbReference type="GO" id="GO:0005509">
    <property type="term" value="F:calcium ion binding"/>
    <property type="evidence" value="ECO:0007669"/>
    <property type="project" value="UniProtKB-UniRule"/>
</dbReference>
<dbReference type="FunFam" id="2.60.40.60:FF:000106">
    <property type="entry name" value="FAT atypical cadherin 4"/>
    <property type="match status" value="1"/>
</dbReference>
<dbReference type="InterPro" id="IPR015919">
    <property type="entry name" value="Cadherin-like_sf"/>
</dbReference>
<evidence type="ECO:0000256" key="10">
    <source>
        <dbReference type="ARBA" id="ARBA00023157"/>
    </source>
</evidence>
<gene>
    <name evidence="14" type="ORF">BSL78_11170</name>
</gene>
<dbReference type="OrthoDB" id="6252479at2759"/>
<feature type="domain" description="Cadherin" evidence="13">
    <location>
        <begin position="1102"/>
        <end position="1205"/>
    </location>
</feature>
<dbReference type="Gene3D" id="2.60.40.60">
    <property type="entry name" value="Cadherins"/>
    <property type="match status" value="12"/>
</dbReference>
<reference evidence="14 15" key="1">
    <citation type="journal article" date="2017" name="PLoS Biol.">
        <title>The sea cucumber genome provides insights into morphological evolution and visceral regeneration.</title>
        <authorList>
            <person name="Zhang X."/>
            <person name="Sun L."/>
            <person name="Yuan J."/>
            <person name="Sun Y."/>
            <person name="Gao Y."/>
            <person name="Zhang L."/>
            <person name="Li S."/>
            <person name="Dai H."/>
            <person name="Hamel J.F."/>
            <person name="Liu C."/>
            <person name="Yu Y."/>
            <person name="Liu S."/>
            <person name="Lin W."/>
            <person name="Guo K."/>
            <person name="Jin S."/>
            <person name="Xu P."/>
            <person name="Storey K.B."/>
            <person name="Huan P."/>
            <person name="Zhang T."/>
            <person name="Zhou Y."/>
            <person name="Zhang J."/>
            <person name="Lin C."/>
            <person name="Li X."/>
            <person name="Xing L."/>
            <person name="Huo D."/>
            <person name="Sun M."/>
            <person name="Wang L."/>
            <person name="Mercier A."/>
            <person name="Li F."/>
            <person name="Yang H."/>
            <person name="Xiang J."/>
        </authorList>
    </citation>
    <scope>NUCLEOTIDE SEQUENCE [LARGE SCALE GENOMIC DNA]</scope>
    <source>
        <strain evidence="14">Shaxun</strain>
        <tissue evidence="14">Muscle</tissue>
    </source>
</reference>
<dbReference type="FunFam" id="2.60.40.60:FF:000015">
    <property type="entry name" value="FAT atypical cadherin 1"/>
    <property type="match status" value="1"/>
</dbReference>
<dbReference type="STRING" id="307972.A0A2G8KVH3"/>
<dbReference type="PROSITE" id="PS50268">
    <property type="entry name" value="CADHERIN_2"/>
    <property type="match status" value="11"/>
</dbReference>
<feature type="domain" description="Cadherin" evidence="13">
    <location>
        <begin position="689"/>
        <end position="794"/>
    </location>
</feature>
<keyword evidence="7" id="KW-0130">Cell adhesion</keyword>
<dbReference type="PROSITE" id="PS00232">
    <property type="entry name" value="CADHERIN_1"/>
    <property type="match status" value="4"/>
</dbReference>
<keyword evidence="15" id="KW-1185">Reference proteome</keyword>
<feature type="domain" description="Cadherin" evidence="13">
    <location>
        <begin position="369"/>
        <end position="476"/>
    </location>
</feature>
<feature type="domain" description="Cadherin" evidence="13">
    <location>
        <begin position="477"/>
        <end position="581"/>
    </location>
</feature>
<feature type="domain" description="Cadherin" evidence="13">
    <location>
        <begin position="146"/>
        <end position="257"/>
    </location>
</feature>
<comment type="caution">
    <text evidence="14">The sequence shown here is derived from an EMBL/GenBank/DDBJ whole genome shotgun (WGS) entry which is preliminary data.</text>
</comment>
<evidence type="ECO:0000256" key="8">
    <source>
        <dbReference type="ARBA" id="ARBA00022989"/>
    </source>
</evidence>
<feature type="domain" description="Cadherin" evidence="13">
    <location>
        <begin position="795"/>
        <end position="893"/>
    </location>
</feature>
<feature type="domain" description="Cadherin" evidence="13">
    <location>
        <begin position="894"/>
        <end position="997"/>
    </location>
</feature>
<dbReference type="InterPro" id="IPR020894">
    <property type="entry name" value="Cadherin_CS"/>
</dbReference>
<feature type="domain" description="Cadherin" evidence="13">
    <location>
        <begin position="258"/>
        <end position="360"/>
    </location>
</feature>
<evidence type="ECO:0000313" key="14">
    <source>
        <dbReference type="EMBL" id="PIK51962.1"/>
    </source>
</evidence>
<dbReference type="PRINTS" id="PR00205">
    <property type="entry name" value="CADHERIN"/>
</dbReference>
<protein>
    <recommendedName>
        <fullName evidence="13">Cadherin domain-containing protein</fullName>
    </recommendedName>
</protein>
<organism evidence="14 15">
    <name type="scientific">Stichopus japonicus</name>
    <name type="common">Sea cucumber</name>
    <dbReference type="NCBI Taxonomy" id="307972"/>
    <lineage>
        <taxon>Eukaryota</taxon>
        <taxon>Metazoa</taxon>
        <taxon>Echinodermata</taxon>
        <taxon>Eleutherozoa</taxon>
        <taxon>Echinozoa</taxon>
        <taxon>Holothuroidea</taxon>
        <taxon>Aspidochirotacea</taxon>
        <taxon>Aspidochirotida</taxon>
        <taxon>Stichopodidae</taxon>
        <taxon>Apostichopus</taxon>
    </lineage>
</organism>
<keyword evidence="10" id="KW-1015">Disulfide bond</keyword>
<feature type="domain" description="Cadherin" evidence="13">
    <location>
        <begin position="998"/>
        <end position="1101"/>
    </location>
</feature>
<comment type="subcellular location">
    <subcellularLocation>
        <location evidence="1">Membrane</location>
        <topology evidence="1">Single-pass membrane protein</topology>
    </subcellularLocation>
</comment>
<feature type="domain" description="Cadherin" evidence="13">
    <location>
        <begin position="78"/>
        <end position="145"/>
    </location>
</feature>
<dbReference type="FunFam" id="2.60.40.60:FF:000020">
    <property type="entry name" value="Dachsous cadherin-related 1b"/>
    <property type="match status" value="4"/>
</dbReference>
<keyword evidence="2" id="KW-0245">EGF-like domain</keyword>
<dbReference type="FunFam" id="2.60.40.60:FF:000024">
    <property type="entry name" value="FAT atypical cadherin 3"/>
    <property type="match status" value="1"/>
</dbReference>
<dbReference type="Proteomes" id="UP000230750">
    <property type="component" value="Unassembled WGS sequence"/>
</dbReference>
<keyword evidence="9" id="KW-0472">Membrane</keyword>
<dbReference type="AlphaFoldDB" id="A0A2G8KVH3"/>
<dbReference type="PANTHER" id="PTHR24028">
    <property type="entry name" value="CADHERIN-87A"/>
    <property type="match status" value="1"/>
</dbReference>
<keyword evidence="5" id="KW-0677">Repeat</keyword>
<evidence type="ECO:0000313" key="15">
    <source>
        <dbReference type="Proteomes" id="UP000230750"/>
    </source>
</evidence>
<dbReference type="PANTHER" id="PTHR24028:SF328">
    <property type="entry name" value="CADHERIN-3"/>
    <property type="match status" value="1"/>
</dbReference>
<dbReference type="Pfam" id="PF25374">
    <property type="entry name" value="Cadherin_FAT4_N"/>
    <property type="match status" value="1"/>
</dbReference>
<dbReference type="Pfam" id="PF00028">
    <property type="entry name" value="Cadherin"/>
    <property type="match status" value="10"/>
</dbReference>
<evidence type="ECO:0000259" key="13">
    <source>
        <dbReference type="PROSITE" id="PS50268"/>
    </source>
</evidence>